<accession>A0A3M6TRW1</accession>
<dbReference type="STRING" id="46731.A0A3M6TRW1"/>
<dbReference type="PANTHER" id="PTHR48480">
    <property type="match status" value="1"/>
</dbReference>
<dbReference type="PANTHER" id="PTHR48480:SF2">
    <property type="entry name" value="PEPTIDASE D"/>
    <property type="match status" value="1"/>
</dbReference>
<dbReference type="Proteomes" id="UP000275408">
    <property type="component" value="Unassembled WGS sequence"/>
</dbReference>
<dbReference type="Pfam" id="PF05195">
    <property type="entry name" value="AMP_N"/>
    <property type="match status" value="1"/>
</dbReference>
<name>A0A3M6TRW1_POCDA</name>
<dbReference type="GO" id="GO:0006508">
    <property type="term" value="P:proteolysis"/>
    <property type="evidence" value="ECO:0007669"/>
    <property type="project" value="UniProtKB-KW"/>
</dbReference>
<dbReference type="GO" id="GO:0070006">
    <property type="term" value="F:metalloaminopeptidase activity"/>
    <property type="evidence" value="ECO:0007669"/>
    <property type="project" value="InterPro"/>
</dbReference>
<proteinExistence type="predicted"/>
<comment type="caution">
    <text evidence="7">The sequence shown here is derived from an EMBL/GenBank/DDBJ whole genome shotgun (WGS) entry which is preliminary data.</text>
</comment>
<evidence type="ECO:0000256" key="5">
    <source>
        <dbReference type="ARBA" id="ARBA00023049"/>
    </source>
</evidence>
<dbReference type="SMART" id="SM01011">
    <property type="entry name" value="AMP_N"/>
    <property type="match status" value="1"/>
</dbReference>
<dbReference type="EMBL" id="RCHS01003049">
    <property type="protein sequence ID" value="RMX44120.1"/>
    <property type="molecule type" value="Genomic_DNA"/>
</dbReference>
<evidence type="ECO:0000313" key="8">
    <source>
        <dbReference type="Proteomes" id="UP000275408"/>
    </source>
</evidence>
<dbReference type="GO" id="GO:0030145">
    <property type="term" value="F:manganese ion binding"/>
    <property type="evidence" value="ECO:0007669"/>
    <property type="project" value="InterPro"/>
</dbReference>
<sequence length="193" mass="22323">MTAAIVPFLQLYIDEERSNVIKDQNVIRQIAKLIGEIKVHLLKAYVDFYKSCFQLAAHTLSIPVSLHATNRKRLCERLKKIEGVPSGAIVLLQGGEQSQRYCTDTDVVFRQESYFHWTFGVLEADCFGAVEVDTACAILFVPRLPPEYAIWMGKIHSQEHFQKKYEVGEVFFTDEHYHYCFMMFLLLLLLLLL</sequence>
<keyword evidence="1" id="KW-0645">Protease</keyword>
<dbReference type="InterPro" id="IPR007865">
    <property type="entry name" value="Aminopep_P_N"/>
</dbReference>
<organism evidence="7 8">
    <name type="scientific">Pocillopora damicornis</name>
    <name type="common">Cauliflower coral</name>
    <name type="synonym">Millepora damicornis</name>
    <dbReference type="NCBI Taxonomy" id="46731"/>
    <lineage>
        <taxon>Eukaryota</taxon>
        <taxon>Metazoa</taxon>
        <taxon>Cnidaria</taxon>
        <taxon>Anthozoa</taxon>
        <taxon>Hexacorallia</taxon>
        <taxon>Scleractinia</taxon>
        <taxon>Astrocoeniina</taxon>
        <taxon>Pocilloporidae</taxon>
        <taxon>Pocillopora</taxon>
    </lineage>
</organism>
<dbReference type="OrthoDB" id="10261878at2759"/>
<keyword evidence="3" id="KW-0378">Hydrolase</keyword>
<feature type="domain" description="Aminopeptidase P N-terminal" evidence="6">
    <location>
        <begin position="62"/>
        <end position="188"/>
    </location>
</feature>
<keyword evidence="5" id="KW-0482">Metalloprotease</keyword>
<gene>
    <name evidence="7" type="ORF">pdam_00002561</name>
</gene>
<protein>
    <recommendedName>
        <fullName evidence="6">Aminopeptidase P N-terminal domain-containing protein</fullName>
    </recommendedName>
</protein>
<dbReference type="InterPro" id="IPR029149">
    <property type="entry name" value="Creatin/AminoP/Spt16_N"/>
</dbReference>
<evidence type="ECO:0000256" key="2">
    <source>
        <dbReference type="ARBA" id="ARBA00022723"/>
    </source>
</evidence>
<evidence type="ECO:0000313" key="7">
    <source>
        <dbReference type="EMBL" id="RMX44120.1"/>
    </source>
</evidence>
<evidence type="ECO:0000259" key="6">
    <source>
        <dbReference type="SMART" id="SM01011"/>
    </source>
</evidence>
<keyword evidence="4" id="KW-0224">Dipeptidase</keyword>
<evidence type="ECO:0000256" key="4">
    <source>
        <dbReference type="ARBA" id="ARBA00022997"/>
    </source>
</evidence>
<evidence type="ECO:0000256" key="3">
    <source>
        <dbReference type="ARBA" id="ARBA00022801"/>
    </source>
</evidence>
<keyword evidence="2" id="KW-0479">Metal-binding</keyword>
<dbReference type="GO" id="GO:0016805">
    <property type="term" value="F:dipeptidase activity"/>
    <property type="evidence" value="ECO:0007669"/>
    <property type="project" value="UniProtKB-KW"/>
</dbReference>
<dbReference type="SUPFAM" id="SSF53092">
    <property type="entry name" value="Creatinase/prolidase N-terminal domain"/>
    <property type="match status" value="1"/>
</dbReference>
<dbReference type="AlphaFoldDB" id="A0A3M6TRW1"/>
<reference evidence="7 8" key="1">
    <citation type="journal article" date="2018" name="Sci. Rep.">
        <title>Comparative analysis of the Pocillopora damicornis genome highlights role of immune system in coral evolution.</title>
        <authorList>
            <person name="Cunning R."/>
            <person name="Bay R.A."/>
            <person name="Gillette P."/>
            <person name="Baker A.C."/>
            <person name="Traylor-Knowles N."/>
        </authorList>
    </citation>
    <scope>NUCLEOTIDE SEQUENCE [LARGE SCALE GENOMIC DNA]</scope>
    <source>
        <strain evidence="7">RSMAS</strain>
        <tissue evidence="7">Whole animal</tissue>
    </source>
</reference>
<keyword evidence="8" id="KW-1185">Reference proteome</keyword>
<dbReference type="InterPro" id="IPR052433">
    <property type="entry name" value="X-Pro_dipept-like"/>
</dbReference>
<evidence type="ECO:0000256" key="1">
    <source>
        <dbReference type="ARBA" id="ARBA00022670"/>
    </source>
</evidence>
<dbReference type="Gene3D" id="3.40.350.10">
    <property type="entry name" value="Creatinase/prolidase N-terminal domain"/>
    <property type="match status" value="1"/>
</dbReference>